<keyword evidence="1" id="KW-0472">Membrane</keyword>
<gene>
    <name evidence="3" type="ORF">BBK14_20225</name>
</gene>
<protein>
    <recommendedName>
        <fullName evidence="2">YdbS-like PH domain-containing protein</fullName>
    </recommendedName>
</protein>
<feature type="transmembrane region" description="Helical" evidence="1">
    <location>
        <begin position="21"/>
        <end position="44"/>
    </location>
</feature>
<dbReference type="Pfam" id="PF03703">
    <property type="entry name" value="bPH_2"/>
    <property type="match status" value="1"/>
</dbReference>
<feature type="domain" description="YdbS-like PH" evidence="2">
    <location>
        <begin position="77"/>
        <end position="149"/>
    </location>
</feature>
<comment type="caution">
    <text evidence="3">The sequence shown here is derived from an EMBL/GenBank/DDBJ whole genome shotgun (WGS) entry which is preliminary data.</text>
</comment>
<dbReference type="OrthoDB" id="3354538at2"/>
<dbReference type="AlphaFoldDB" id="A0A1S1Q1X3"/>
<dbReference type="PANTHER" id="PTHR37938:SF1">
    <property type="entry name" value="BLL0215 PROTEIN"/>
    <property type="match status" value="1"/>
</dbReference>
<keyword evidence="4" id="KW-1185">Reference proteome</keyword>
<feature type="transmembrane region" description="Helical" evidence="1">
    <location>
        <begin position="50"/>
        <end position="72"/>
    </location>
</feature>
<keyword evidence="1" id="KW-0812">Transmembrane</keyword>
<accession>A0A1S1Q1X3</accession>
<name>A0A1S1Q1X3_9ACTN</name>
<evidence type="ECO:0000313" key="4">
    <source>
        <dbReference type="Proteomes" id="UP000179769"/>
    </source>
</evidence>
<evidence type="ECO:0000259" key="2">
    <source>
        <dbReference type="Pfam" id="PF03703"/>
    </source>
</evidence>
<dbReference type="PANTHER" id="PTHR37938">
    <property type="entry name" value="BLL0215 PROTEIN"/>
    <property type="match status" value="1"/>
</dbReference>
<proteinExistence type="predicted"/>
<reference evidence="4" key="1">
    <citation type="submission" date="2016-07" db="EMBL/GenBank/DDBJ databases">
        <title>Frankia sp. NRRL B-16219 Genome sequencing.</title>
        <authorList>
            <person name="Ghodhbane-Gtari F."/>
            <person name="Swanson E."/>
            <person name="Gueddou A."/>
            <person name="Louati M."/>
            <person name="Nouioui I."/>
            <person name="Hezbri K."/>
            <person name="Abebe-Akele F."/>
            <person name="Simpson S."/>
            <person name="Morris K."/>
            <person name="Thomas K."/>
            <person name="Gtari M."/>
            <person name="Tisa L.S."/>
        </authorList>
    </citation>
    <scope>NUCLEOTIDE SEQUENCE [LARGE SCALE GENOMIC DNA]</scope>
    <source>
        <strain evidence="4">NRRL B-16219</strain>
    </source>
</reference>
<organism evidence="3 4">
    <name type="scientific">Parafrankia soli</name>
    <dbReference type="NCBI Taxonomy" id="2599596"/>
    <lineage>
        <taxon>Bacteria</taxon>
        <taxon>Bacillati</taxon>
        <taxon>Actinomycetota</taxon>
        <taxon>Actinomycetes</taxon>
        <taxon>Frankiales</taxon>
        <taxon>Frankiaceae</taxon>
        <taxon>Parafrankia</taxon>
    </lineage>
</organism>
<keyword evidence="1" id="KW-1133">Transmembrane helix</keyword>
<dbReference type="InterPro" id="IPR005182">
    <property type="entry name" value="YdbS-like_PH"/>
</dbReference>
<dbReference type="Proteomes" id="UP000179769">
    <property type="component" value="Unassembled WGS sequence"/>
</dbReference>
<evidence type="ECO:0000256" key="1">
    <source>
        <dbReference type="SAM" id="Phobius"/>
    </source>
</evidence>
<evidence type="ECO:0000313" key="3">
    <source>
        <dbReference type="EMBL" id="OHV27579.1"/>
    </source>
</evidence>
<dbReference type="EMBL" id="MAXA01000220">
    <property type="protein sequence ID" value="OHV27579.1"/>
    <property type="molecule type" value="Genomic_DNA"/>
</dbReference>
<sequence length="170" mass="18912">MRNHRYLAANEQTIVQIRLHWVVIARLVLGTAAILVGVLALSIYSRTHGAGAGFLLTLLWWVALAAVVRLLWRLLDWHRTNLLITSSRMIKVSGIISLRVQSIPLSKITDISYTLDPNGRVLGYGKFAMETEGDHASELEKIDHVPRPDRFYLLLCNSIFGGSPEPAAGD</sequence>